<dbReference type="Proteomes" id="UP000798662">
    <property type="component" value="Chromosome 2"/>
</dbReference>
<dbReference type="EMBL" id="CM020619">
    <property type="protein sequence ID" value="KAK1865815.1"/>
    <property type="molecule type" value="Genomic_DNA"/>
</dbReference>
<keyword evidence="2" id="KW-1185">Reference proteome</keyword>
<sequence>MRLNMGAVCGWAVAGATSPLVREACTFGAADEELVFRTAGGPAFSVHNDSQVMCVGVSAVQSADVANFGGRGPRAAFGDGRLAAPAVANGTRFVVAGTAARAAMLAGAVRLYAYTPKRLSASKIARR</sequence>
<evidence type="ECO:0000313" key="2">
    <source>
        <dbReference type="Proteomes" id="UP000798662"/>
    </source>
</evidence>
<organism evidence="1 2">
    <name type="scientific">Pyropia yezoensis</name>
    <name type="common">Susabi-nori</name>
    <name type="synonym">Porphyra yezoensis</name>
    <dbReference type="NCBI Taxonomy" id="2788"/>
    <lineage>
        <taxon>Eukaryota</taxon>
        <taxon>Rhodophyta</taxon>
        <taxon>Bangiophyceae</taxon>
        <taxon>Bangiales</taxon>
        <taxon>Bangiaceae</taxon>
        <taxon>Pyropia</taxon>
    </lineage>
</organism>
<name>A0ACC3C6G7_PYRYE</name>
<evidence type="ECO:0000313" key="1">
    <source>
        <dbReference type="EMBL" id="KAK1865815.1"/>
    </source>
</evidence>
<reference evidence="1" key="1">
    <citation type="submission" date="2019-11" db="EMBL/GenBank/DDBJ databases">
        <title>Nori genome reveals adaptations in red seaweeds to the harsh intertidal environment.</title>
        <authorList>
            <person name="Wang D."/>
            <person name="Mao Y."/>
        </authorList>
    </citation>
    <scope>NUCLEOTIDE SEQUENCE</scope>
    <source>
        <tissue evidence="1">Gametophyte</tissue>
    </source>
</reference>
<accession>A0ACC3C6G7</accession>
<gene>
    <name evidence="1" type="ORF">I4F81_008338</name>
</gene>
<comment type="caution">
    <text evidence="1">The sequence shown here is derived from an EMBL/GenBank/DDBJ whole genome shotgun (WGS) entry which is preliminary data.</text>
</comment>
<proteinExistence type="predicted"/>
<protein>
    <submittedName>
        <fullName evidence="1">Uncharacterized protein</fullName>
    </submittedName>
</protein>